<dbReference type="SUPFAM" id="SSF56784">
    <property type="entry name" value="HAD-like"/>
    <property type="match status" value="1"/>
</dbReference>
<dbReference type="GO" id="GO:0046872">
    <property type="term" value="F:metal ion binding"/>
    <property type="evidence" value="ECO:0007669"/>
    <property type="project" value="UniProtKB-KW"/>
</dbReference>
<dbReference type="InterPro" id="IPR037512">
    <property type="entry name" value="PGPase_prok"/>
</dbReference>
<dbReference type="GO" id="GO:0005975">
    <property type="term" value="P:carbohydrate metabolic process"/>
    <property type="evidence" value="ECO:0007669"/>
    <property type="project" value="InterPro"/>
</dbReference>
<dbReference type="NCBIfam" id="TIGR01449">
    <property type="entry name" value="PGP_bact"/>
    <property type="match status" value="1"/>
</dbReference>
<dbReference type="EC" id="3.1.3.18" evidence="5 10"/>
<evidence type="ECO:0000256" key="5">
    <source>
        <dbReference type="ARBA" id="ARBA00013078"/>
    </source>
</evidence>
<keyword evidence="6 10" id="KW-0479">Metal-binding</keyword>
<dbReference type="NCBIfam" id="NF009695">
    <property type="entry name" value="PRK13222.1-2"/>
    <property type="match status" value="1"/>
</dbReference>
<evidence type="ECO:0000256" key="9">
    <source>
        <dbReference type="ARBA" id="ARBA00023277"/>
    </source>
</evidence>
<feature type="active site" description="Nucleophile" evidence="10">
    <location>
        <position position="10"/>
    </location>
</feature>
<evidence type="ECO:0000256" key="7">
    <source>
        <dbReference type="ARBA" id="ARBA00022801"/>
    </source>
</evidence>
<feature type="binding site" evidence="10">
    <location>
        <position position="10"/>
    </location>
    <ligand>
        <name>Mg(2+)</name>
        <dbReference type="ChEBI" id="CHEBI:18420"/>
    </ligand>
</feature>
<comment type="catalytic activity">
    <reaction evidence="1 10">
        <text>2-phosphoglycolate + H2O = glycolate + phosphate</text>
        <dbReference type="Rhea" id="RHEA:14369"/>
        <dbReference type="ChEBI" id="CHEBI:15377"/>
        <dbReference type="ChEBI" id="CHEBI:29805"/>
        <dbReference type="ChEBI" id="CHEBI:43474"/>
        <dbReference type="ChEBI" id="CHEBI:58033"/>
        <dbReference type="EC" id="3.1.3.18"/>
    </reaction>
</comment>
<keyword evidence="12" id="KW-1185">Reference proteome</keyword>
<sequence>MNNLSLVMYDLDGTLVESVPDLAAALDKMLTDLDMPVAGESKTRLWVGNGIPALVKRALTDDISGDQPGKVDQPLFTEAYERFCFHYDKELGLHSYLYPGVVKFLQAMKKRGIKQAVITNKSEQFTHHLLKLMDIDHYFDWVSGGDSLSEMKPHPMPLLHAMKSLGAPTHHTLMIGDSINDIRAAKAAGVKVIGLPYGYNHGLPIEEANPDLVVSSLTELL</sequence>
<dbReference type="InterPro" id="IPR023214">
    <property type="entry name" value="HAD_sf"/>
</dbReference>
<accession>A0A081KF63</accession>
<dbReference type="NCBIfam" id="TIGR01509">
    <property type="entry name" value="HAD-SF-IA-v3"/>
    <property type="match status" value="1"/>
</dbReference>
<evidence type="ECO:0000256" key="3">
    <source>
        <dbReference type="ARBA" id="ARBA00004818"/>
    </source>
</evidence>
<gene>
    <name evidence="11" type="ORF">GV64_20545</name>
</gene>
<evidence type="ECO:0000256" key="10">
    <source>
        <dbReference type="HAMAP-Rule" id="MF_00495"/>
    </source>
</evidence>
<dbReference type="EMBL" id="JOJP01000001">
    <property type="protein sequence ID" value="KEI72789.1"/>
    <property type="molecule type" value="Genomic_DNA"/>
</dbReference>
<comment type="similarity">
    <text evidence="4 10">Belongs to the HAD-like hydrolase superfamily. CbbY/CbbZ/Gph/YieH family.</text>
</comment>
<dbReference type="GO" id="GO:0008967">
    <property type="term" value="F:phosphoglycolate phosphatase activity"/>
    <property type="evidence" value="ECO:0007669"/>
    <property type="project" value="UniProtKB-UniRule"/>
</dbReference>
<dbReference type="FunFam" id="3.40.50.1000:FF:000022">
    <property type="entry name" value="Phosphoglycolate phosphatase"/>
    <property type="match status" value="1"/>
</dbReference>
<keyword evidence="7 10" id="KW-0378">Hydrolase</keyword>
<comment type="caution">
    <text evidence="11">The sequence shown here is derived from an EMBL/GenBank/DDBJ whole genome shotgun (WGS) entry which is preliminary data.</text>
</comment>
<dbReference type="HAMAP" id="MF_00495">
    <property type="entry name" value="GPH_hydrolase_bact"/>
    <property type="match status" value="1"/>
</dbReference>
<dbReference type="eggNOG" id="COG0546">
    <property type="taxonomic scope" value="Bacteria"/>
</dbReference>
<evidence type="ECO:0000313" key="11">
    <source>
        <dbReference type="EMBL" id="KEI72789.1"/>
    </source>
</evidence>
<name>A0A081KF63_9GAMM</name>
<evidence type="ECO:0000313" key="12">
    <source>
        <dbReference type="Proteomes" id="UP000027997"/>
    </source>
</evidence>
<keyword evidence="9 10" id="KW-0119">Carbohydrate metabolism</keyword>
<reference evidence="11 12" key="1">
    <citation type="submission" date="2014-06" db="EMBL/GenBank/DDBJ databases">
        <title>Whole Genome Sequences of Three Symbiotic Endozoicomonas Bacteria.</title>
        <authorList>
            <person name="Neave M.J."/>
            <person name="Apprill A."/>
            <person name="Voolstra C.R."/>
        </authorList>
    </citation>
    <scope>NUCLEOTIDE SEQUENCE [LARGE SCALE GENOMIC DNA]</scope>
    <source>
        <strain evidence="11 12">DSM 22380</strain>
    </source>
</reference>
<evidence type="ECO:0000256" key="6">
    <source>
        <dbReference type="ARBA" id="ARBA00022723"/>
    </source>
</evidence>
<dbReference type="NCBIfam" id="TIGR01549">
    <property type="entry name" value="HAD-SF-IA-v1"/>
    <property type="match status" value="1"/>
</dbReference>
<comment type="cofactor">
    <cofactor evidence="2 10">
        <name>Mg(2+)</name>
        <dbReference type="ChEBI" id="CHEBI:18420"/>
    </cofactor>
</comment>
<dbReference type="AlphaFoldDB" id="A0A081KF63"/>
<evidence type="ECO:0000256" key="4">
    <source>
        <dbReference type="ARBA" id="ARBA00006171"/>
    </source>
</evidence>
<evidence type="ECO:0000256" key="1">
    <source>
        <dbReference type="ARBA" id="ARBA00000830"/>
    </source>
</evidence>
<comment type="function">
    <text evidence="10">Specifically catalyzes the dephosphorylation of 2-phosphoglycolate. Is involved in the dissimilation of the intracellular 2-phosphoglycolate formed during the DNA repair of 3'-phosphoglycolate ends, a major class of DNA lesions induced by oxidative stress.</text>
</comment>
<protein>
    <recommendedName>
        <fullName evidence="5 10">Phosphoglycolate phosphatase</fullName>
        <shortName evidence="10">PGP</shortName>
        <shortName evidence="10">PGPase</shortName>
        <ecNumber evidence="5 10">3.1.3.18</ecNumber>
    </recommendedName>
</protein>
<evidence type="ECO:0000256" key="8">
    <source>
        <dbReference type="ARBA" id="ARBA00022842"/>
    </source>
</evidence>
<comment type="pathway">
    <text evidence="3 10">Organic acid metabolism; glycolate biosynthesis; glycolate from 2-phosphoglycolate: step 1/1.</text>
</comment>
<dbReference type="InterPro" id="IPR041492">
    <property type="entry name" value="HAD_2"/>
</dbReference>
<dbReference type="Proteomes" id="UP000027997">
    <property type="component" value="Unassembled WGS sequence"/>
</dbReference>
<feature type="binding site" evidence="10">
    <location>
        <position position="12"/>
    </location>
    <ligand>
        <name>Mg(2+)</name>
        <dbReference type="ChEBI" id="CHEBI:18420"/>
    </ligand>
</feature>
<dbReference type="GO" id="GO:0005829">
    <property type="term" value="C:cytosol"/>
    <property type="evidence" value="ECO:0007669"/>
    <property type="project" value="TreeGrafter"/>
</dbReference>
<dbReference type="InterPro" id="IPR050155">
    <property type="entry name" value="HAD-like_hydrolase_sf"/>
</dbReference>
<dbReference type="UniPathway" id="UPA00865">
    <property type="reaction ID" value="UER00834"/>
</dbReference>
<dbReference type="InterPro" id="IPR006439">
    <property type="entry name" value="HAD-SF_hydro_IA"/>
</dbReference>
<dbReference type="SFLD" id="SFLDG01135">
    <property type="entry name" value="C1.5.6:_HAD__Beta-PGM__Phospha"/>
    <property type="match status" value="1"/>
</dbReference>
<dbReference type="CDD" id="cd16417">
    <property type="entry name" value="HAD_PGPase"/>
    <property type="match status" value="1"/>
</dbReference>
<dbReference type="GO" id="GO:0006281">
    <property type="term" value="P:DNA repair"/>
    <property type="evidence" value="ECO:0007669"/>
    <property type="project" value="TreeGrafter"/>
</dbReference>
<dbReference type="PANTHER" id="PTHR43434:SF1">
    <property type="entry name" value="PHOSPHOGLYCOLATE PHOSPHATASE"/>
    <property type="match status" value="1"/>
</dbReference>
<dbReference type="Pfam" id="PF13419">
    <property type="entry name" value="HAD_2"/>
    <property type="match status" value="1"/>
</dbReference>
<dbReference type="SFLD" id="SFLDS00003">
    <property type="entry name" value="Haloacid_Dehalogenase"/>
    <property type="match status" value="1"/>
</dbReference>
<dbReference type="SFLD" id="SFLDG01129">
    <property type="entry name" value="C1.5:_HAD__Beta-PGM__Phosphata"/>
    <property type="match status" value="1"/>
</dbReference>
<proteinExistence type="inferred from homology"/>
<dbReference type="PANTHER" id="PTHR43434">
    <property type="entry name" value="PHOSPHOGLYCOLATE PHOSPHATASE"/>
    <property type="match status" value="1"/>
</dbReference>
<dbReference type="Gene3D" id="3.40.50.1000">
    <property type="entry name" value="HAD superfamily/HAD-like"/>
    <property type="match status" value="1"/>
</dbReference>
<dbReference type="PRINTS" id="PR00413">
    <property type="entry name" value="HADHALOGNASE"/>
</dbReference>
<dbReference type="STRING" id="305900.GV64_20545"/>
<keyword evidence="8 10" id="KW-0460">Magnesium</keyword>
<dbReference type="InterPro" id="IPR023198">
    <property type="entry name" value="PGP-like_dom2"/>
</dbReference>
<feature type="binding site" evidence="10">
    <location>
        <position position="177"/>
    </location>
    <ligand>
        <name>Mg(2+)</name>
        <dbReference type="ChEBI" id="CHEBI:18420"/>
    </ligand>
</feature>
<dbReference type="InterPro" id="IPR036412">
    <property type="entry name" value="HAD-like_sf"/>
</dbReference>
<dbReference type="GO" id="GO:0046295">
    <property type="term" value="P:glycolate biosynthetic process"/>
    <property type="evidence" value="ECO:0007669"/>
    <property type="project" value="UniProtKB-UniRule"/>
</dbReference>
<dbReference type="Gene3D" id="1.10.150.240">
    <property type="entry name" value="Putative phosphatase, domain 2"/>
    <property type="match status" value="1"/>
</dbReference>
<organism evidence="11 12">
    <name type="scientific">Endozoicomonas elysicola</name>
    <dbReference type="NCBI Taxonomy" id="305900"/>
    <lineage>
        <taxon>Bacteria</taxon>
        <taxon>Pseudomonadati</taxon>
        <taxon>Pseudomonadota</taxon>
        <taxon>Gammaproteobacteria</taxon>
        <taxon>Oceanospirillales</taxon>
        <taxon>Endozoicomonadaceae</taxon>
        <taxon>Endozoicomonas</taxon>
    </lineage>
</organism>
<evidence type="ECO:0000256" key="2">
    <source>
        <dbReference type="ARBA" id="ARBA00001946"/>
    </source>
</evidence>